<reference evidence="3 4" key="1">
    <citation type="submission" date="2019-03" db="EMBL/GenBank/DDBJ databases">
        <authorList>
            <person name="Gaulin E."/>
            <person name="Dumas B."/>
        </authorList>
    </citation>
    <scope>NUCLEOTIDE SEQUENCE [LARGE SCALE GENOMIC DNA]</scope>
    <source>
        <strain evidence="3">CBS 568.67</strain>
    </source>
</reference>
<protein>
    <submittedName>
        <fullName evidence="3">Aste57867_23068 protein</fullName>
    </submittedName>
</protein>
<dbReference type="OrthoDB" id="10566865at2759"/>
<sequence length="126" mass="14347">MNVEALNVTFTQYIHRQQLGHEFVCKWPFGQRDWPFVGWPFGQRDCPFFGWCFLYSWAAGLREVVSFQGDAGTVTTISANYDLLTMPPNAAEIPYDLAFMLQLAIKYITALLLILVALVVVYTITS</sequence>
<evidence type="ECO:0000313" key="3">
    <source>
        <dbReference type="EMBL" id="VFT99716.1"/>
    </source>
</evidence>
<dbReference type="Proteomes" id="UP000332933">
    <property type="component" value="Unassembled WGS sequence"/>
</dbReference>
<evidence type="ECO:0000313" key="2">
    <source>
        <dbReference type="EMBL" id="KAF0685039.1"/>
    </source>
</evidence>
<keyword evidence="1" id="KW-0472">Membrane</keyword>
<keyword evidence="4" id="KW-1185">Reference proteome</keyword>
<feature type="transmembrane region" description="Helical" evidence="1">
    <location>
        <begin position="104"/>
        <end position="124"/>
    </location>
</feature>
<dbReference type="EMBL" id="VJMH01007223">
    <property type="protein sequence ID" value="KAF0685039.1"/>
    <property type="molecule type" value="Genomic_DNA"/>
</dbReference>
<gene>
    <name evidence="3" type="primary">Aste57867_23068</name>
    <name evidence="2" type="ORF">As57867_022997</name>
    <name evidence="3" type="ORF">ASTE57867_23068</name>
</gene>
<organism evidence="3 4">
    <name type="scientific">Aphanomyces stellatus</name>
    <dbReference type="NCBI Taxonomy" id="120398"/>
    <lineage>
        <taxon>Eukaryota</taxon>
        <taxon>Sar</taxon>
        <taxon>Stramenopiles</taxon>
        <taxon>Oomycota</taxon>
        <taxon>Saprolegniomycetes</taxon>
        <taxon>Saprolegniales</taxon>
        <taxon>Verrucalvaceae</taxon>
        <taxon>Aphanomyces</taxon>
    </lineage>
</organism>
<reference evidence="2" key="2">
    <citation type="submission" date="2019-06" db="EMBL/GenBank/DDBJ databases">
        <title>Genomics analysis of Aphanomyces spp. identifies a new class of oomycete effector associated with host adaptation.</title>
        <authorList>
            <person name="Gaulin E."/>
        </authorList>
    </citation>
    <scope>NUCLEOTIDE SEQUENCE</scope>
    <source>
        <strain evidence="2">CBS 578.67</strain>
    </source>
</reference>
<name>A0A485LM77_9STRA</name>
<accession>A0A485LM77</accession>
<evidence type="ECO:0000313" key="4">
    <source>
        <dbReference type="Proteomes" id="UP000332933"/>
    </source>
</evidence>
<keyword evidence="1" id="KW-1133">Transmembrane helix</keyword>
<proteinExistence type="predicted"/>
<evidence type="ECO:0000256" key="1">
    <source>
        <dbReference type="SAM" id="Phobius"/>
    </source>
</evidence>
<keyword evidence="1" id="KW-0812">Transmembrane</keyword>
<dbReference type="EMBL" id="CAADRA010007249">
    <property type="protein sequence ID" value="VFT99716.1"/>
    <property type="molecule type" value="Genomic_DNA"/>
</dbReference>
<dbReference type="AlphaFoldDB" id="A0A485LM77"/>